<dbReference type="Pfam" id="PF12937">
    <property type="entry name" value="F-box-like"/>
    <property type="match status" value="1"/>
</dbReference>
<proteinExistence type="predicted"/>
<dbReference type="InterPro" id="IPR001810">
    <property type="entry name" value="F-box_dom"/>
</dbReference>
<dbReference type="SUPFAM" id="SSF81383">
    <property type="entry name" value="F-box domain"/>
    <property type="match status" value="1"/>
</dbReference>
<dbReference type="AlphaFoldDB" id="A0A165BXM4"/>
<protein>
    <recommendedName>
        <fullName evidence="1">F-box domain-containing protein</fullName>
    </recommendedName>
</protein>
<evidence type="ECO:0000313" key="2">
    <source>
        <dbReference type="EMBL" id="KZV81434.1"/>
    </source>
</evidence>
<organism evidence="2 3">
    <name type="scientific">Exidia glandulosa HHB12029</name>
    <dbReference type="NCBI Taxonomy" id="1314781"/>
    <lineage>
        <taxon>Eukaryota</taxon>
        <taxon>Fungi</taxon>
        <taxon>Dikarya</taxon>
        <taxon>Basidiomycota</taxon>
        <taxon>Agaricomycotina</taxon>
        <taxon>Agaricomycetes</taxon>
        <taxon>Auriculariales</taxon>
        <taxon>Exidiaceae</taxon>
        <taxon>Exidia</taxon>
    </lineage>
</organism>
<name>A0A165BXM4_EXIGL</name>
<dbReference type="Proteomes" id="UP000077266">
    <property type="component" value="Unassembled WGS sequence"/>
</dbReference>
<reference evidence="2 3" key="1">
    <citation type="journal article" date="2016" name="Mol. Biol. Evol.">
        <title>Comparative Genomics of Early-Diverging Mushroom-Forming Fungi Provides Insights into the Origins of Lignocellulose Decay Capabilities.</title>
        <authorList>
            <person name="Nagy L.G."/>
            <person name="Riley R."/>
            <person name="Tritt A."/>
            <person name="Adam C."/>
            <person name="Daum C."/>
            <person name="Floudas D."/>
            <person name="Sun H."/>
            <person name="Yadav J.S."/>
            <person name="Pangilinan J."/>
            <person name="Larsson K.H."/>
            <person name="Matsuura K."/>
            <person name="Barry K."/>
            <person name="Labutti K."/>
            <person name="Kuo R."/>
            <person name="Ohm R.A."/>
            <person name="Bhattacharya S.S."/>
            <person name="Shirouzu T."/>
            <person name="Yoshinaga Y."/>
            <person name="Martin F.M."/>
            <person name="Grigoriev I.V."/>
            <person name="Hibbett D.S."/>
        </authorList>
    </citation>
    <scope>NUCLEOTIDE SEQUENCE [LARGE SCALE GENOMIC DNA]</scope>
    <source>
        <strain evidence="2 3">HHB12029</strain>
    </source>
</reference>
<dbReference type="InterPro" id="IPR036047">
    <property type="entry name" value="F-box-like_dom_sf"/>
</dbReference>
<feature type="domain" description="F-box" evidence="1">
    <location>
        <begin position="47"/>
        <end position="84"/>
    </location>
</feature>
<sequence>MKLPAGVAFRLFEHLDESTRHALVRAYPVLALAHAQFRARRSAWQARVPVELLRDILAYLPPADFYTACCVSAFWRECGTSDVQLLKDQLELVRANSWTSNYDLGLLDYVDEDESAKLWLYFVVAAPRRYMFGDGMRRYRVTTLDVRRAVGTPRRGIFMSDYGGIIALSTSKGLVFYSVEELLPNSPDLTPSGVDLGTLIHPRGVLYFQLRDVRIAHQQGTPGTFHVFAVYDGGSVFRASMELSVIPETHLKQATFTRFTLVYGGPPSASPVACDWSGAPPPAASFQPLNIAVVAPASPARALLSLSSAEEKHFALVRANDTSSAHPGLPVLRSKRSRMALDFLLRKSRASSPNTKPWDLLALAFPDVASTDWRAMQFDRLAIKEVYLEWLHAHTGRTPVLKSTDVVTGSHLVFEGLTPMTATLSHKGIKYSALAPLQAPLGLESVLPSAYALKVLRSHGIWASVRGTEPVLQ</sequence>
<dbReference type="OrthoDB" id="10458736at2759"/>
<evidence type="ECO:0000313" key="3">
    <source>
        <dbReference type="Proteomes" id="UP000077266"/>
    </source>
</evidence>
<dbReference type="EMBL" id="KV426392">
    <property type="protein sequence ID" value="KZV81434.1"/>
    <property type="molecule type" value="Genomic_DNA"/>
</dbReference>
<dbReference type="InParanoid" id="A0A165BXM4"/>
<evidence type="ECO:0000259" key="1">
    <source>
        <dbReference type="Pfam" id="PF12937"/>
    </source>
</evidence>
<gene>
    <name evidence="2" type="ORF">EXIGLDRAFT_755592</name>
</gene>
<keyword evidence="3" id="KW-1185">Reference proteome</keyword>
<accession>A0A165BXM4</accession>
<dbReference type="CDD" id="cd09917">
    <property type="entry name" value="F-box_SF"/>
    <property type="match status" value="1"/>
</dbReference>